<evidence type="ECO:0000259" key="1">
    <source>
        <dbReference type="PROSITE" id="PS51833"/>
    </source>
</evidence>
<proteinExistence type="predicted"/>
<sequence>MTTIDWGALRESALEGFSESALPPTLSLPALPLAVTRFVERSQDPSATIKELAAIVETDTGLTLELLKHVNSSFVGLRQKAKSVQQALSLLGLRQGKLFVMTTGTQAAIRARKSKLINQASFWNASLQKALFARKVAGLLKADADTAFAGALLQDFLLPVLTNDLCERYVPFTECRGDHAECLTEYEQEAFGWDHAIAGASLAHRWKLPDDLVCCILFHHRGLSLLVDPVLGRSPAAAVMLSALLPDQLRQQFTGLEQLSLLGTKWPAFQLMELVTQVDAEQAELGIGVANDFPLVRRCQQVLSAAVTV</sequence>
<dbReference type="InterPro" id="IPR052340">
    <property type="entry name" value="RNase_Y/CdgJ"/>
</dbReference>
<feature type="domain" description="HDOD" evidence="1">
    <location>
        <begin position="28"/>
        <end position="222"/>
    </location>
</feature>
<dbReference type="PANTHER" id="PTHR33525:SF3">
    <property type="entry name" value="RIBONUCLEASE Y"/>
    <property type="match status" value="1"/>
</dbReference>
<name>A0A7C2JWE5_9PLAN</name>
<dbReference type="PANTHER" id="PTHR33525">
    <property type="match status" value="1"/>
</dbReference>
<protein>
    <submittedName>
        <fullName evidence="2">HDOD domain-containing protein</fullName>
    </submittedName>
</protein>
<comment type="caution">
    <text evidence="2">The sequence shown here is derived from an EMBL/GenBank/DDBJ whole genome shotgun (WGS) entry which is preliminary data.</text>
</comment>
<accession>A0A7C2JWE5</accession>
<gene>
    <name evidence="2" type="ORF">ENQ76_00665</name>
</gene>
<dbReference type="InterPro" id="IPR013976">
    <property type="entry name" value="HDOD"/>
</dbReference>
<organism evidence="2">
    <name type="scientific">Schlesneria paludicola</name>
    <dbReference type="NCBI Taxonomy" id="360056"/>
    <lineage>
        <taxon>Bacteria</taxon>
        <taxon>Pseudomonadati</taxon>
        <taxon>Planctomycetota</taxon>
        <taxon>Planctomycetia</taxon>
        <taxon>Planctomycetales</taxon>
        <taxon>Planctomycetaceae</taxon>
        <taxon>Schlesneria</taxon>
    </lineage>
</organism>
<reference evidence="2" key="1">
    <citation type="journal article" date="2020" name="mSystems">
        <title>Genome- and Community-Level Interaction Insights into Carbon Utilization and Element Cycling Functions of Hydrothermarchaeota in Hydrothermal Sediment.</title>
        <authorList>
            <person name="Zhou Z."/>
            <person name="Liu Y."/>
            <person name="Xu W."/>
            <person name="Pan J."/>
            <person name="Luo Z.H."/>
            <person name="Li M."/>
        </authorList>
    </citation>
    <scope>NUCLEOTIDE SEQUENCE [LARGE SCALE GENOMIC DNA]</scope>
    <source>
        <strain evidence="2">SpSt-339</strain>
    </source>
</reference>
<dbReference type="Pfam" id="PF08668">
    <property type="entry name" value="HDOD"/>
    <property type="match status" value="1"/>
</dbReference>
<dbReference type="PROSITE" id="PS51833">
    <property type="entry name" value="HDOD"/>
    <property type="match status" value="1"/>
</dbReference>
<evidence type="ECO:0000313" key="2">
    <source>
        <dbReference type="EMBL" id="HEN13966.1"/>
    </source>
</evidence>
<dbReference type="Gene3D" id="1.10.3210.10">
    <property type="entry name" value="Hypothetical protein af1432"/>
    <property type="match status" value="1"/>
</dbReference>
<dbReference type="EMBL" id="DSOK01000020">
    <property type="protein sequence ID" value="HEN13966.1"/>
    <property type="molecule type" value="Genomic_DNA"/>
</dbReference>
<dbReference type="AlphaFoldDB" id="A0A7C2JWE5"/>
<dbReference type="SUPFAM" id="SSF109604">
    <property type="entry name" value="HD-domain/PDEase-like"/>
    <property type="match status" value="1"/>
</dbReference>